<comment type="catalytic activity">
    <reaction evidence="1 9">
        <text>[eIF5A protein]-deoxyhypusine + AH2 + O2 = [eIF5A protein]-hypusine + A + H2O</text>
        <dbReference type="Rhea" id="RHEA:14101"/>
        <dbReference type="Rhea" id="RHEA-COMP:10144"/>
        <dbReference type="Rhea" id="RHEA-COMP:12592"/>
        <dbReference type="ChEBI" id="CHEBI:13193"/>
        <dbReference type="ChEBI" id="CHEBI:15377"/>
        <dbReference type="ChEBI" id="CHEBI:15379"/>
        <dbReference type="ChEBI" id="CHEBI:17499"/>
        <dbReference type="ChEBI" id="CHEBI:82657"/>
        <dbReference type="ChEBI" id="CHEBI:91175"/>
        <dbReference type="EC" id="1.14.99.29"/>
    </reaction>
</comment>
<keyword evidence="6 9" id="KW-0408">Iron</keyword>
<dbReference type="InterPro" id="IPR004155">
    <property type="entry name" value="PBS_lyase_HEAT"/>
</dbReference>
<evidence type="ECO:0000256" key="1">
    <source>
        <dbReference type="ARBA" id="ARBA00000068"/>
    </source>
</evidence>
<keyword evidence="11" id="KW-1185">Reference proteome</keyword>
<dbReference type="OrthoDB" id="421002at2759"/>
<name>A0A6H5GHY7_9HEMI</name>
<evidence type="ECO:0000256" key="2">
    <source>
        <dbReference type="ARBA" id="ARBA00005041"/>
    </source>
</evidence>
<dbReference type="InterPro" id="IPR011989">
    <property type="entry name" value="ARM-like"/>
</dbReference>
<evidence type="ECO:0000256" key="4">
    <source>
        <dbReference type="ARBA" id="ARBA00022737"/>
    </source>
</evidence>
<dbReference type="AlphaFoldDB" id="A0A6H5GHY7"/>
<dbReference type="PANTHER" id="PTHR12697:SF5">
    <property type="entry name" value="DEOXYHYPUSINE HYDROXYLASE"/>
    <property type="match status" value="1"/>
</dbReference>
<dbReference type="InterPro" id="IPR027517">
    <property type="entry name" value="Deoxyhypusine_hydroxylase"/>
</dbReference>
<dbReference type="SMART" id="SM00567">
    <property type="entry name" value="EZ_HEAT"/>
    <property type="match status" value="6"/>
</dbReference>
<feature type="binding site" evidence="9">
    <location>
        <position position="318"/>
    </location>
    <ligand>
        <name>Fe cation</name>
        <dbReference type="ChEBI" id="CHEBI:24875"/>
        <label>1</label>
    </ligand>
</feature>
<dbReference type="Gene3D" id="1.25.10.10">
    <property type="entry name" value="Leucine-rich Repeat Variant"/>
    <property type="match status" value="2"/>
</dbReference>
<keyword evidence="8 9" id="KW-0386">Hypusine biosynthesis</keyword>
<feature type="binding site" evidence="9">
    <location>
        <position position="502"/>
    </location>
    <ligand>
        <name>Fe cation</name>
        <dbReference type="ChEBI" id="CHEBI:24875"/>
        <label>2</label>
    </ligand>
</feature>
<dbReference type="UniPathway" id="UPA00354"/>
<dbReference type="HAMAP" id="MF_03101">
    <property type="entry name" value="Deoxyhypusine_hydroxylase"/>
    <property type="match status" value="1"/>
</dbReference>
<organism evidence="10 11">
    <name type="scientific">Nesidiocoris tenuis</name>
    <dbReference type="NCBI Taxonomy" id="355587"/>
    <lineage>
        <taxon>Eukaryota</taxon>
        <taxon>Metazoa</taxon>
        <taxon>Ecdysozoa</taxon>
        <taxon>Arthropoda</taxon>
        <taxon>Hexapoda</taxon>
        <taxon>Insecta</taxon>
        <taxon>Pterygota</taxon>
        <taxon>Neoptera</taxon>
        <taxon>Paraneoptera</taxon>
        <taxon>Hemiptera</taxon>
        <taxon>Heteroptera</taxon>
        <taxon>Panheteroptera</taxon>
        <taxon>Cimicomorpha</taxon>
        <taxon>Miridae</taxon>
        <taxon>Dicyphina</taxon>
        <taxon>Nesidiocoris</taxon>
    </lineage>
</organism>
<evidence type="ECO:0000256" key="9">
    <source>
        <dbReference type="HAMAP-Rule" id="MF_03101"/>
    </source>
</evidence>
<evidence type="ECO:0000313" key="11">
    <source>
        <dbReference type="Proteomes" id="UP000479000"/>
    </source>
</evidence>
<dbReference type="EMBL" id="CADCXU010011989">
    <property type="protein sequence ID" value="CAB0002325.1"/>
    <property type="molecule type" value="Genomic_DNA"/>
</dbReference>
<evidence type="ECO:0000256" key="7">
    <source>
        <dbReference type="ARBA" id="ARBA00023033"/>
    </source>
</evidence>
<dbReference type="PANTHER" id="PTHR12697">
    <property type="entry name" value="PBS LYASE HEAT-LIKE PROTEIN"/>
    <property type="match status" value="1"/>
</dbReference>
<reference evidence="10 11" key="1">
    <citation type="submission" date="2020-02" db="EMBL/GenBank/DDBJ databases">
        <authorList>
            <person name="Ferguson B K."/>
        </authorList>
    </citation>
    <scope>NUCLEOTIDE SEQUENCE [LARGE SCALE GENOMIC DNA]</scope>
</reference>
<proteinExistence type="inferred from homology"/>
<dbReference type="GO" id="GO:0046872">
    <property type="term" value="F:metal ion binding"/>
    <property type="evidence" value="ECO:0007669"/>
    <property type="project" value="UniProtKB-KW"/>
</dbReference>
<evidence type="ECO:0000256" key="6">
    <source>
        <dbReference type="ARBA" id="ARBA00023004"/>
    </source>
</evidence>
<comment type="cofactor">
    <cofactor evidence="9">
        <name>Fe(2+)</name>
        <dbReference type="ChEBI" id="CHEBI:29033"/>
    </cofactor>
    <text evidence="9">Binds 2 Fe(2+) ions per subunit.</text>
</comment>
<evidence type="ECO:0000256" key="5">
    <source>
        <dbReference type="ARBA" id="ARBA00023002"/>
    </source>
</evidence>
<dbReference type="EC" id="1.14.99.29" evidence="9"/>
<dbReference type="FunFam" id="1.25.10.10:FF:000099">
    <property type="entry name" value="Deoxyhypusine hydroxylase"/>
    <property type="match status" value="1"/>
</dbReference>
<comment type="function">
    <text evidence="9">Catalyzes the hydroxylation of the N(6)-(4-aminobutyl)-L-lysine intermediate to form hypusine, an essential post-translational modification only found in mature eIF-5A factor.</text>
</comment>
<feature type="binding site" evidence="9">
    <location>
        <position position="470"/>
    </location>
    <ligand>
        <name>Fe cation</name>
        <dbReference type="ChEBI" id="CHEBI:24875"/>
        <label>2</label>
    </ligand>
</feature>
<gene>
    <name evidence="10" type="ORF">NTEN_LOCUS8112</name>
</gene>
<protein>
    <recommendedName>
        <fullName evidence="9">Deoxyhypusine hydroxylase</fullName>
        <shortName evidence="9">DOHH</shortName>
        <ecNumber evidence="9">1.14.99.29</ecNumber>
    </recommendedName>
    <alternativeName>
        <fullName evidence="9">Deoxyhypusine dioxygenase</fullName>
    </alternativeName>
    <alternativeName>
        <fullName evidence="9">Deoxyhypusine monooxygenase</fullName>
    </alternativeName>
</protein>
<feature type="binding site" evidence="9">
    <location>
        <position position="350"/>
    </location>
    <ligand>
        <name>Fe cation</name>
        <dbReference type="ChEBI" id="CHEBI:24875"/>
        <label>1</label>
    </ligand>
</feature>
<feature type="binding site" evidence="9">
    <location>
        <position position="317"/>
    </location>
    <ligand>
        <name>Fe cation</name>
        <dbReference type="ChEBI" id="CHEBI:24875"/>
        <label>1</label>
    </ligand>
</feature>
<comment type="similarity">
    <text evidence="9">Belongs to the deoxyhypusine hydroxylase family.</text>
</comment>
<feature type="binding site" evidence="9">
    <location>
        <position position="351"/>
    </location>
    <ligand>
        <name>Fe cation</name>
        <dbReference type="ChEBI" id="CHEBI:24875"/>
        <label>1</label>
    </ligand>
</feature>
<feature type="binding site" evidence="9">
    <location>
        <position position="469"/>
    </location>
    <ligand>
        <name>Fe cation</name>
        <dbReference type="ChEBI" id="CHEBI:24875"/>
        <label>2</label>
    </ligand>
</feature>
<dbReference type="GO" id="GO:0019135">
    <property type="term" value="F:deoxyhypusine monooxygenase activity"/>
    <property type="evidence" value="ECO:0007669"/>
    <property type="project" value="UniProtKB-UniRule"/>
</dbReference>
<dbReference type="Pfam" id="PF13646">
    <property type="entry name" value="HEAT_2"/>
    <property type="match status" value="2"/>
</dbReference>
<keyword evidence="3 9" id="KW-0479">Metal-binding</keyword>
<sequence>MPWPPPHPCLGRPSYPCLGRASHPCLSQASHPCLGRPSHPCLGGPSHPCLGWPSHPCPGRPLHPCLGRPSHPCRSGLTRQRFKRLQHPRDRVSAGLRIHASARLPSVPQPEFPSVPRPAFASMPRPPRHPCLGRASHPCLGGPLHPYLGRPSHPCRSGLTRQPRDCMSAGLRIRASAGLRIRASASLRIRASAGFRIRTSAGLCIRVSDGLRIRASACLSASSHSADETDSKFISAGESDLGRSSDRDEFFGRFSHDSSSMENISDKITLVGDILNDPKAPLHQRFRALFTLRNIGGEEVIRQIDRCFADSSVLLTHELAYCLGQMGDPKAIPVLIRVLEDTTMNPITRHEAGEALGAIGSAEVLDVLKKYLHDPEPPVAETCELAIQRIEWLQTGKDLTPDSIYDSVDPAPADKTKASVDELVGTLLDERQTLYTRYKALFALRNMNTPESILGLSKGLTVGSALFRHEVAFVLGQIQNPITITQLTASLADATQHEMVRHECAEALGSIGTEECTEILKKYLDDPSQIVRDSCEVALDMAKYEQSGEFQYANALQTIVA</sequence>
<evidence type="ECO:0000256" key="3">
    <source>
        <dbReference type="ARBA" id="ARBA00022723"/>
    </source>
</evidence>
<accession>A0A6H5GHY7</accession>
<dbReference type="InterPro" id="IPR016024">
    <property type="entry name" value="ARM-type_fold"/>
</dbReference>
<dbReference type="Proteomes" id="UP000479000">
    <property type="component" value="Unassembled WGS sequence"/>
</dbReference>
<feature type="binding site" evidence="9">
    <location>
        <position position="503"/>
    </location>
    <ligand>
        <name>Fe cation</name>
        <dbReference type="ChEBI" id="CHEBI:24875"/>
        <label>2</label>
    </ligand>
</feature>
<keyword evidence="5 9" id="KW-0560">Oxidoreductase</keyword>
<evidence type="ECO:0000256" key="8">
    <source>
        <dbReference type="ARBA" id="ARBA00023256"/>
    </source>
</evidence>
<keyword evidence="7 9" id="KW-0503">Monooxygenase</keyword>
<evidence type="ECO:0000313" key="10">
    <source>
        <dbReference type="EMBL" id="CAB0002325.1"/>
    </source>
</evidence>
<keyword evidence="4" id="KW-0677">Repeat</keyword>
<dbReference type="SUPFAM" id="SSF48371">
    <property type="entry name" value="ARM repeat"/>
    <property type="match status" value="1"/>
</dbReference>
<comment type="pathway">
    <text evidence="2 9">Protein modification; eIF5A hypusination.</text>
</comment>